<feature type="domain" description="NACHT-NTPase and P-loop NTPases N-terminal" evidence="2">
    <location>
        <begin position="8"/>
        <end position="113"/>
    </location>
</feature>
<dbReference type="InterPro" id="IPR038305">
    <property type="entry name" value="HeLo_sf"/>
</dbReference>
<gene>
    <name evidence="3" type="ORF">EDD18DRAFT_1138281</name>
</gene>
<protein>
    <recommendedName>
        <fullName evidence="2">NACHT-NTPase and P-loop NTPases N-terminal domain-containing protein</fullName>
    </recommendedName>
</protein>
<evidence type="ECO:0000256" key="1">
    <source>
        <dbReference type="SAM" id="Coils"/>
    </source>
</evidence>
<organism evidence="3 4">
    <name type="scientific">Armillaria luteobubalina</name>
    <dbReference type="NCBI Taxonomy" id="153913"/>
    <lineage>
        <taxon>Eukaryota</taxon>
        <taxon>Fungi</taxon>
        <taxon>Dikarya</taxon>
        <taxon>Basidiomycota</taxon>
        <taxon>Agaricomycotina</taxon>
        <taxon>Agaricomycetes</taxon>
        <taxon>Agaricomycetidae</taxon>
        <taxon>Agaricales</taxon>
        <taxon>Marasmiineae</taxon>
        <taxon>Physalacriaceae</taxon>
        <taxon>Armillaria</taxon>
    </lineage>
</organism>
<keyword evidence="1" id="KW-0175">Coiled coil</keyword>
<evidence type="ECO:0000313" key="4">
    <source>
        <dbReference type="Proteomes" id="UP001175228"/>
    </source>
</evidence>
<evidence type="ECO:0000313" key="3">
    <source>
        <dbReference type="EMBL" id="KAK0503537.1"/>
    </source>
</evidence>
<feature type="coiled-coil region" evidence="1">
    <location>
        <begin position="35"/>
        <end position="89"/>
    </location>
</feature>
<dbReference type="Proteomes" id="UP001175228">
    <property type="component" value="Unassembled WGS sequence"/>
</dbReference>
<reference evidence="3" key="1">
    <citation type="submission" date="2023-06" db="EMBL/GenBank/DDBJ databases">
        <authorList>
            <consortium name="Lawrence Berkeley National Laboratory"/>
            <person name="Ahrendt S."/>
            <person name="Sahu N."/>
            <person name="Indic B."/>
            <person name="Wong-Bajracharya J."/>
            <person name="Merenyi Z."/>
            <person name="Ke H.-M."/>
            <person name="Monk M."/>
            <person name="Kocsube S."/>
            <person name="Drula E."/>
            <person name="Lipzen A."/>
            <person name="Balint B."/>
            <person name="Henrissat B."/>
            <person name="Andreopoulos B."/>
            <person name="Martin F.M."/>
            <person name="Harder C.B."/>
            <person name="Rigling D."/>
            <person name="Ford K.L."/>
            <person name="Foster G.D."/>
            <person name="Pangilinan J."/>
            <person name="Papanicolaou A."/>
            <person name="Barry K."/>
            <person name="LaButti K."/>
            <person name="Viragh M."/>
            <person name="Koriabine M."/>
            <person name="Yan M."/>
            <person name="Riley R."/>
            <person name="Champramary S."/>
            <person name="Plett K.L."/>
            <person name="Tsai I.J."/>
            <person name="Slot J."/>
            <person name="Sipos G."/>
            <person name="Plett J."/>
            <person name="Nagy L.G."/>
            <person name="Grigoriev I.V."/>
        </authorList>
    </citation>
    <scope>NUCLEOTIDE SEQUENCE</scope>
    <source>
        <strain evidence="3">HWK02</strain>
    </source>
</reference>
<dbReference type="InterPro" id="IPR031352">
    <property type="entry name" value="SesA"/>
</dbReference>
<evidence type="ECO:0000259" key="2">
    <source>
        <dbReference type="Pfam" id="PF17107"/>
    </source>
</evidence>
<dbReference type="AlphaFoldDB" id="A0AA39QIG3"/>
<dbReference type="Gene3D" id="1.20.120.1020">
    <property type="entry name" value="Prion-inhibition and propagation, HeLo domain"/>
    <property type="match status" value="1"/>
</dbReference>
<dbReference type="Pfam" id="PF17107">
    <property type="entry name" value="SesA"/>
    <property type="match status" value="1"/>
</dbReference>
<keyword evidence="4" id="KW-1185">Reference proteome</keyword>
<accession>A0AA39QIG3</accession>
<name>A0AA39QIG3_9AGAR</name>
<comment type="caution">
    <text evidence="3">The sequence shown here is derived from an EMBL/GenBank/DDBJ whole genome shotgun (WGS) entry which is preliminary data.</text>
</comment>
<dbReference type="EMBL" id="JAUEPU010000004">
    <property type="protein sequence ID" value="KAK0503537.1"/>
    <property type="molecule type" value="Genomic_DNA"/>
</dbReference>
<proteinExistence type="predicted"/>
<sequence length="165" mass="18749">MAEVLGIVSSITALIQNTVTVVNYLKDVKNAPKECDELRRELEHLKICLTALKDTTQLSTPDDPWLATLQQLQDRFNELLELLDGLRTRLKAGSSRLKRMLRKIEWTMTRESVKDDLSRIERFKTLILIAVQHDHVALTLAIGGGMHDGPMDEDGEEPRVECTQQ</sequence>